<gene>
    <name evidence="1" type="ORF">NTG6680_0296</name>
</gene>
<name>A0ABN8AID4_9PROT</name>
<evidence type="ECO:0000313" key="2">
    <source>
        <dbReference type="Proteomes" id="UP000839052"/>
    </source>
</evidence>
<keyword evidence="2" id="KW-1185">Reference proteome</keyword>
<dbReference type="Proteomes" id="UP000839052">
    <property type="component" value="Chromosome"/>
</dbReference>
<protein>
    <submittedName>
        <fullName evidence="1">Uncharacterized protein</fullName>
    </submittedName>
</protein>
<sequence>MDVENVYETKNPLTHKENAGLCISLDYLKLDYLKQFIGGIGAIESLARNRAIGQSAC</sequence>
<proteinExistence type="predicted"/>
<dbReference type="RefSeq" id="WP_239795642.1">
    <property type="nucleotide sequence ID" value="NZ_OU912926.1"/>
</dbReference>
<organism evidence="1 2">
    <name type="scientific">Candidatus Nitrotoga arctica</name>
    <dbReference type="NCBI Taxonomy" id="453162"/>
    <lineage>
        <taxon>Bacteria</taxon>
        <taxon>Pseudomonadati</taxon>
        <taxon>Pseudomonadota</taxon>
        <taxon>Betaproteobacteria</taxon>
        <taxon>Nitrosomonadales</taxon>
        <taxon>Gallionellaceae</taxon>
        <taxon>Candidatus Nitrotoga</taxon>
    </lineage>
</organism>
<accession>A0ABN8AID4</accession>
<evidence type="ECO:0000313" key="1">
    <source>
        <dbReference type="EMBL" id="CAG9931549.1"/>
    </source>
</evidence>
<reference evidence="1 2" key="1">
    <citation type="submission" date="2021-10" db="EMBL/GenBank/DDBJ databases">
        <authorList>
            <person name="Koch H."/>
        </authorList>
    </citation>
    <scope>NUCLEOTIDE SEQUENCE [LARGE SCALE GENOMIC DNA]</scope>
    <source>
        <strain evidence="1">6680</strain>
    </source>
</reference>
<dbReference type="EMBL" id="OU912926">
    <property type="protein sequence ID" value="CAG9931549.1"/>
    <property type="molecule type" value="Genomic_DNA"/>
</dbReference>